<feature type="signal peptide" evidence="1">
    <location>
        <begin position="1"/>
        <end position="25"/>
    </location>
</feature>
<name>A0A9D5Z043_9CELL</name>
<keyword evidence="1" id="KW-0732">Signal</keyword>
<protein>
    <submittedName>
        <fullName evidence="2">Uncharacterized protein</fullName>
    </submittedName>
</protein>
<dbReference type="RefSeq" id="WP_193720832.1">
    <property type="nucleotide sequence ID" value="NZ_JACSPN010000022.1"/>
</dbReference>
<sequence length="328" mass="35206">MHRKRTAAALALTLVLALIPTSALAEPADSPAAEPAAVSTEKFDQVAGDQTTGQAKALVDSHIDSTMRSSGMVAPSDVEVWTTEVDGTDVAAVIPDGSVVESAAVVTDAAEDTDIAAFGVEIAEIEEAVGTAPPVAHLKGRGTPLREACRTLWFNTPAATNDDQVYDCYEKYKLSNSSYIYNRYSKATLAAAAGGVRREIHEFTIRFRQYKNYSRITGGPYNYGPLPGSTDCNNGQFSYGVVTIPLTSCASIENVSGGNYYNSGTRYKGHATGQKYVDAYARFTSNGTEPIFSDYVWLTTAACGDMWVPCINTNNNYSATWNDGGYNR</sequence>
<proteinExistence type="predicted"/>
<dbReference type="AlphaFoldDB" id="A0A9D5Z043"/>
<comment type="caution">
    <text evidence="2">The sequence shown here is derived from an EMBL/GenBank/DDBJ whole genome shotgun (WGS) entry which is preliminary data.</text>
</comment>
<feature type="chain" id="PRO_5039461357" evidence="1">
    <location>
        <begin position="26"/>
        <end position="328"/>
    </location>
</feature>
<keyword evidence="3" id="KW-1185">Reference proteome</keyword>
<organism evidence="2 3">
    <name type="scientific">Oerskovia douganii</name>
    <dbReference type="NCBI Taxonomy" id="2762210"/>
    <lineage>
        <taxon>Bacteria</taxon>
        <taxon>Bacillati</taxon>
        <taxon>Actinomycetota</taxon>
        <taxon>Actinomycetes</taxon>
        <taxon>Micrococcales</taxon>
        <taxon>Cellulomonadaceae</taxon>
        <taxon>Oerskovia</taxon>
    </lineage>
</organism>
<reference evidence="2 3" key="1">
    <citation type="submission" date="2020-08" db="EMBL/GenBank/DDBJ databases">
        <title>A Genomic Blueprint of the Chicken Gut Microbiome.</title>
        <authorList>
            <person name="Gilroy R."/>
            <person name="Ravi A."/>
            <person name="Getino M."/>
            <person name="Pursley I."/>
            <person name="Horton D.L."/>
            <person name="Alikhan N.-F."/>
            <person name="Baker D."/>
            <person name="Gharbi K."/>
            <person name="Hall N."/>
            <person name="Watson M."/>
            <person name="Adriaenssens E.M."/>
            <person name="Foster-Nyarko E."/>
            <person name="Jarju S."/>
            <person name="Secka A."/>
            <person name="Antonio M."/>
            <person name="Oren A."/>
            <person name="Chaudhuri R."/>
            <person name="La Ragione R.M."/>
            <person name="Hildebrand F."/>
            <person name="Pallen M.J."/>
        </authorList>
    </citation>
    <scope>NUCLEOTIDE SEQUENCE [LARGE SCALE GENOMIC DNA]</scope>
    <source>
        <strain evidence="2 3">Sa1BUA8</strain>
    </source>
</reference>
<gene>
    <name evidence="2" type="ORF">H9623_14945</name>
</gene>
<accession>A0A9D5Z043</accession>
<dbReference type="EMBL" id="JACSPN010000022">
    <property type="protein sequence ID" value="MBE7701587.1"/>
    <property type="molecule type" value="Genomic_DNA"/>
</dbReference>
<evidence type="ECO:0000256" key="1">
    <source>
        <dbReference type="SAM" id="SignalP"/>
    </source>
</evidence>
<dbReference type="Proteomes" id="UP000822993">
    <property type="component" value="Unassembled WGS sequence"/>
</dbReference>
<evidence type="ECO:0000313" key="3">
    <source>
        <dbReference type="Proteomes" id="UP000822993"/>
    </source>
</evidence>
<evidence type="ECO:0000313" key="2">
    <source>
        <dbReference type="EMBL" id="MBE7701587.1"/>
    </source>
</evidence>